<accession>A0ABT0PCH7</accession>
<dbReference type="InterPro" id="IPR012671">
    <property type="entry name" value="T3SS_PscE/YscE"/>
</dbReference>
<gene>
    <name evidence="1" type="ORF">M3P05_03480</name>
</gene>
<dbReference type="RefSeq" id="WP_249697832.1">
    <property type="nucleotide sequence ID" value="NZ_JAMFLX010000003.1"/>
</dbReference>
<dbReference type="Proteomes" id="UP001203338">
    <property type="component" value="Unassembled WGS sequence"/>
</dbReference>
<reference evidence="1 2" key="1">
    <citation type="submission" date="2022-05" db="EMBL/GenBank/DDBJ databases">
        <authorList>
            <person name="Park J.-S."/>
        </authorList>
    </citation>
    <scope>NUCLEOTIDE SEQUENCE [LARGE SCALE GENOMIC DNA]</scope>
    <source>
        <strain evidence="1 2">2012CJ34-2</strain>
    </source>
</reference>
<protein>
    <submittedName>
        <fullName evidence="1">EscE/YscE/SsaE family type III secretion system needle protein co-chaperone</fullName>
    </submittedName>
</protein>
<dbReference type="Pfam" id="PF08988">
    <property type="entry name" value="T3SS_needle_E"/>
    <property type="match status" value="1"/>
</dbReference>
<evidence type="ECO:0000313" key="2">
    <source>
        <dbReference type="Proteomes" id="UP001203338"/>
    </source>
</evidence>
<dbReference type="Gene3D" id="1.20.5.420">
    <property type="entry name" value="Immunoglobulin FC, subunit C"/>
    <property type="match status" value="1"/>
</dbReference>
<evidence type="ECO:0000313" key="1">
    <source>
        <dbReference type="EMBL" id="MCL6269003.1"/>
    </source>
</evidence>
<proteinExistence type="predicted"/>
<comment type="caution">
    <text evidence="1">The sequence shown here is derived from an EMBL/GenBank/DDBJ whole genome shotgun (WGS) entry which is preliminary data.</text>
</comment>
<organism evidence="1 2">
    <name type="scientific">Parendozoicomonas callyspongiae</name>
    <dbReference type="NCBI Taxonomy" id="2942213"/>
    <lineage>
        <taxon>Bacteria</taxon>
        <taxon>Pseudomonadati</taxon>
        <taxon>Pseudomonadota</taxon>
        <taxon>Gammaproteobacteria</taxon>
        <taxon>Oceanospirillales</taxon>
        <taxon>Endozoicomonadaceae</taxon>
        <taxon>Parendozoicomonas</taxon>
    </lineage>
</organism>
<dbReference type="EMBL" id="JAMFLX010000003">
    <property type="protein sequence ID" value="MCL6269003.1"/>
    <property type="molecule type" value="Genomic_DNA"/>
</dbReference>
<dbReference type="NCBIfam" id="TIGR02501">
    <property type="entry name" value="type_III_yscE"/>
    <property type="match status" value="1"/>
</dbReference>
<keyword evidence="2" id="KW-1185">Reference proteome</keyword>
<sequence>MADNEFVSLSVTEDRLATDKDGAVKKQLLEQLNSDLSELKQKKNTGLAPEQFACTDALINAIDDAVKVIELTWHKHNMSDKQH</sequence>
<name>A0ABT0PCH7_9GAMM</name>